<dbReference type="EMBL" id="JBGBZA010000002">
    <property type="protein sequence ID" value="MEY9314850.1"/>
    <property type="molecule type" value="Genomic_DNA"/>
</dbReference>
<evidence type="ECO:0000313" key="4">
    <source>
        <dbReference type="Proteomes" id="UP001565471"/>
    </source>
</evidence>
<dbReference type="Proteomes" id="UP000673383">
    <property type="component" value="Unassembled WGS sequence"/>
</dbReference>
<name>A0A4Y3ZS70_BRAEL</name>
<dbReference type="AlphaFoldDB" id="A0A4Y3ZS70"/>
<accession>A0A4Y3ZS70</accession>
<organism evidence="1 3">
    <name type="scientific">Bradyrhizobium elkanii</name>
    <dbReference type="NCBI Taxonomy" id="29448"/>
    <lineage>
        <taxon>Bacteria</taxon>
        <taxon>Pseudomonadati</taxon>
        <taxon>Pseudomonadota</taxon>
        <taxon>Alphaproteobacteria</taxon>
        <taxon>Hyphomicrobiales</taxon>
        <taxon>Nitrobacteraceae</taxon>
        <taxon>Bradyrhizobium</taxon>
    </lineage>
</organism>
<gene>
    <name evidence="2" type="ORF">ABIF29_001649</name>
    <name evidence="1" type="ORF">JOH49_009346</name>
</gene>
<protein>
    <submittedName>
        <fullName evidence="1">Uncharacterized protein</fullName>
    </submittedName>
</protein>
<evidence type="ECO:0000313" key="2">
    <source>
        <dbReference type="EMBL" id="MEY9314850.1"/>
    </source>
</evidence>
<dbReference type="Proteomes" id="UP001565471">
    <property type="component" value="Unassembled WGS sequence"/>
</dbReference>
<comment type="caution">
    <text evidence="1">The sequence shown here is derived from an EMBL/GenBank/DDBJ whole genome shotgun (WGS) entry which is preliminary data.</text>
</comment>
<proteinExistence type="predicted"/>
<sequence>MAHRKTWRPIIFSCSNTGDRVQALLPNDAVEPSANDLHPVTCIACDGVHVIDPRTGPTRGAERS</sequence>
<dbReference type="EMBL" id="JAFICZ010000001">
    <property type="protein sequence ID" value="MBP1299593.1"/>
    <property type="molecule type" value="Genomic_DNA"/>
</dbReference>
<evidence type="ECO:0000313" key="3">
    <source>
        <dbReference type="Proteomes" id="UP000673383"/>
    </source>
</evidence>
<keyword evidence="4" id="KW-1185">Reference proteome</keyword>
<evidence type="ECO:0000313" key="1">
    <source>
        <dbReference type="EMBL" id="MBP1299593.1"/>
    </source>
</evidence>
<reference evidence="1" key="1">
    <citation type="submission" date="2021-02" db="EMBL/GenBank/DDBJ databases">
        <title>Genomic Encyclopedia of Type Strains, Phase IV (KMG-V): Genome sequencing to study the core and pangenomes of soil and plant-associated prokaryotes.</title>
        <authorList>
            <person name="Whitman W."/>
        </authorList>
    </citation>
    <scope>NUCLEOTIDE SEQUENCE</scope>
    <source>
        <strain evidence="1">USDA 406</strain>
    </source>
</reference>
<reference evidence="2 4" key="2">
    <citation type="submission" date="2024-07" db="EMBL/GenBank/DDBJ databases">
        <title>Genomic Encyclopedia of Type Strains, Phase V (KMG-V): Genome sequencing to study the core and pangenomes of soil and plant-associated prokaryotes.</title>
        <authorList>
            <person name="Whitman W."/>
        </authorList>
    </citation>
    <scope>NUCLEOTIDE SEQUENCE [LARGE SCALE GENOMIC DNA]</scope>
    <source>
        <strain evidence="2 4">USDA 415</strain>
    </source>
</reference>